<dbReference type="CDD" id="cd00167">
    <property type="entry name" value="SANT"/>
    <property type="match status" value="1"/>
</dbReference>
<evidence type="ECO:0000313" key="2">
    <source>
        <dbReference type="EMBL" id="KAJ4138655.1"/>
    </source>
</evidence>
<comment type="caution">
    <text evidence="2">The sequence shown here is derived from an EMBL/GenBank/DDBJ whole genome shotgun (WGS) entry which is preliminary data.</text>
</comment>
<feature type="compositionally biased region" description="Low complexity" evidence="1">
    <location>
        <begin position="32"/>
        <end position="56"/>
    </location>
</feature>
<proteinExistence type="predicted"/>
<accession>A0ABQ8RNL9</accession>
<reference evidence="2" key="1">
    <citation type="submission" date="2022-09" db="EMBL/GenBank/DDBJ databases">
        <title>Fusarium specimens isolated from Avocado Roots.</title>
        <authorList>
            <person name="Stajich J."/>
            <person name="Roper C."/>
            <person name="Heimlech-Rivalta G."/>
        </authorList>
    </citation>
    <scope>NUCLEOTIDE SEQUENCE</scope>
    <source>
        <strain evidence="2">CF00095</strain>
    </source>
</reference>
<evidence type="ECO:0008006" key="4">
    <source>
        <dbReference type="Google" id="ProtNLM"/>
    </source>
</evidence>
<feature type="region of interest" description="Disordered" evidence="1">
    <location>
        <begin position="1"/>
        <end position="100"/>
    </location>
</feature>
<organism evidence="2 3">
    <name type="scientific">Fusarium equiseti</name>
    <name type="common">Fusarium scirpi</name>
    <dbReference type="NCBI Taxonomy" id="61235"/>
    <lineage>
        <taxon>Eukaryota</taxon>
        <taxon>Fungi</taxon>
        <taxon>Dikarya</taxon>
        <taxon>Ascomycota</taxon>
        <taxon>Pezizomycotina</taxon>
        <taxon>Sordariomycetes</taxon>
        <taxon>Hypocreomycetidae</taxon>
        <taxon>Hypocreales</taxon>
        <taxon>Nectriaceae</taxon>
        <taxon>Fusarium</taxon>
        <taxon>Fusarium incarnatum-equiseti species complex</taxon>
    </lineage>
</organism>
<evidence type="ECO:0000256" key="1">
    <source>
        <dbReference type="SAM" id="MobiDB-lite"/>
    </source>
</evidence>
<name>A0ABQ8RNL9_FUSEQ</name>
<dbReference type="EMBL" id="JAOQBH010000003">
    <property type="protein sequence ID" value="KAJ4138655.1"/>
    <property type="molecule type" value="Genomic_DNA"/>
</dbReference>
<sequence length="173" mass="18036">MKPWHEKALRKGRTPLPDAPGVRPWIHESGETSAPGPAPTSTPAHASAGAAVPASTESPAADAASTPAVDTAPAETADGATAPESSSATPGTTGASSQSYVFWRGDDLRRLVQMRNGGAKWSAIAEAFPDRTLEALKQTFHKRRHATERLMAEESAAAEAEAEVEAEGRNNGQ</sequence>
<feature type="region of interest" description="Disordered" evidence="1">
    <location>
        <begin position="153"/>
        <end position="173"/>
    </location>
</feature>
<protein>
    <recommendedName>
        <fullName evidence="4">Myb-like domain-containing protein</fullName>
    </recommendedName>
</protein>
<evidence type="ECO:0000313" key="3">
    <source>
        <dbReference type="Proteomes" id="UP001152024"/>
    </source>
</evidence>
<keyword evidence="3" id="KW-1185">Reference proteome</keyword>
<feature type="compositionally biased region" description="Low complexity" evidence="1">
    <location>
        <begin position="79"/>
        <end position="97"/>
    </location>
</feature>
<dbReference type="InterPro" id="IPR001005">
    <property type="entry name" value="SANT/Myb"/>
</dbReference>
<gene>
    <name evidence="2" type="ORF">NW768_002506</name>
</gene>
<dbReference type="Proteomes" id="UP001152024">
    <property type="component" value="Unassembled WGS sequence"/>
</dbReference>